<reference evidence="2 3" key="1">
    <citation type="submission" date="2018-01" db="EMBL/GenBank/DDBJ databases">
        <title>Complete genome sequences of the type strains of Marinobacter flavimaris and Marinobacter maroccanus.</title>
        <authorList>
            <person name="Palau M."/>
            <person name="Boujida N."/>
            <person name="Manresa A."/>
            <person name="Minana-Galbis D."/>
        </authorList>
    </citation>
    <scope>NUCLEOTIDE SEQUENCE [LARGE SCALE GENOMIC DNA]</scope>
    <source>
        <strain evidence="2 3">N4</strain>
    </source>
</reference>
<evidence type="ECO:0000313" key="2">
    <source>
        <dbReference type="EMBL" id="PPI84780.1"/>
    </source>
</evidence>
<dbReference type="InterPro" id="IPR018759">
    <property type="entry name" value="BBP2_2"/>
</dbReference>
<evidence type="ECO:0008006" key="4">
    <source>
        <dbReference type="Google" id="ProtNLM"/>
    </source>
</evidence>
<name>A0A2S5ZBM0_9GAMM</name>
<dbReference type="AlphaFoldDB" id="A0A2S5ZBM0"/>
<evidence type="ECO:0000313" key="3">
    <source>
        <dbReference type="Proteomes" id="UP000239917"/>
    </source>
</evidence>
<proteinExistence type="predicted"/>
<dbReference type="Pfam" id="PF10082">
    <property type="entry name" value="BBP2_2"/>
    <property type="match status" value="1"/>
</dbReference>
<organism evidence="2 3">
    <name type="scientific">Marinobacter maroccanus</name>
    <dbReference type="NCBI Taxonomy" id="2055143"/>
    <lineage>
        <taxon>Bacteria</taxon>
        <taxon>Pseudomonadati</taxon>
        <taxon>Pseudomonadota</taxon>
        <taxon>Gammaproteobacteria</taxon>
        <taxon>Pseudomonadales</taxon>
        <taxon>Marinobacteraceae</taxon>
        <taxon>Marinobacter</taxon>
    </lineage>
</organism>
<feature type="compositionally biased region" description="Polar residues" evidence="1">
    <location>
        <begin position="12"/>
        <end position="28"/>
    </location>
</feature>
<evidence type="ECO:0000256" key="1">
    <source>
        <dbReference type="SAM" id="MobiDB-lite"/>
    </source>
</evidence>
<dbReference type="Proteomes" id="UP000239917">
    <property type="component" value="Unassembled WGS sequence"/>
</dbReference>
<accession>A0A2S5ZBM0</accession>
<feature type="region of interest" description="Disordered" evidence="1">
    <location>
        <begin position="1"/>
        <end position="28"/>
    </location>
</feature>
<dbReference type="EMBL" id="PSSX01000005">
    <property type="protein sequence ID" value="PPI84780.1"/>
    <property type="molecule type" value="Genomic_DNA"/>
</dbReference>
<gene>
    <name evidence="2" type="ORF">KEHDKFFH_08335</name>
</gene>
<protein>
    <recommendedName>
        <fullName evidence="4">TIGR03016 family PEP-CTERM system-associated outer membrane protein</fullName>
    </recommendedName>
</protein>
<sequence length="396" mass="44460">MTLSGGVESKYSDNVTQSANNELSDTETRVTLSVQHQSDPGRCVSETGGSLGYGVWADSTYDPETYADLAFRGLCELRPGLTWQLSDNLSQVQQDSRGTDTPDNRTLKNVFRTGPSYVIPISNRDQINLSINYENTEFREPEETDSERYIGSAGWNHLFNATLSGGISFTADRAELDTGGEIDTDSASFNWSKEWATTRFRGSLGYSELTSRFGSFEQSSDGWIGELFLERDVASSMVFFFEASRELTDQTSDFDIRFQDFVFNLRETTEVEVTAVSTGLNKSYSNNADLSVRLYANRADYLRTDDREDVAGLNIAYSQPLRPLLSVQLSGNYEYSRFEVNTQDDVALRLRTGITYSATSDLDLTAQIGHENRESDLPANDFEENWVSVGVNYRFR</sequence>
<keyword evidence="3" id="KW-1185">Reference proteome</keyword>
<comment type="caution">
    <text evidence="2">The sequence shown here is derived from an EMBL/GenBank/DDBJ whole genome shotgun (WGS) entry which is preliminary data.</text>
</comment>